<evidence type="ECO:0000313" key="2">
    <source>
        <dbReference type="Proteomes" id="UP000001726"/>
    </source>
</evidence>
<dbReference type="HOGENOM" id="CLU_145387_2_0_6"/>
<proteinExistence type="predicted"/>
<dbReference type="Pfam" id="PF07233">
    <property type="entry name" value="DUF1425"/>
    <property type="match status" value="1"/>
</dbReference>
<dbReference type="CDD" id="cd09030">
    <property type="entry name" value="DUF1425"/>
    <property type="match status" value="1"/>
</dbReference>
<name>B2VDM9_ERWT9</name>
<dbReference type="InterPro" id="IPR010824">
    <property type="entry name" value="DUF1425"/>
</dbReference>
<protein>
    <recommendedName>
        <fullName evidence="3">Lipoprotein</fullName>
    </recommendedName>
</protein>
<dbReference type="AlphaFoldDB" id="B2VDM9"/>
<keyword evidence="2" id="KW-1185">Reference proteome</keyword>
<dbReference type="Gene3D" id="2.60.40.3230">
    <property type="match status" value="1"/>
</dbReference>
<dbReference type="InterPro" id="IPR038483">
    <property type="entry name" value="YcfL-like_sf"/>
</dbReference>
<evidence type="ECO:0008006" key="3">
    <source>
        <dbReference type="Google" id="ProtNLM"/>
    </source>
</evidence>
<organism evidence="1 2">
    <name type="scientific">Erwinia tasmaniensis (strain DSM 17950 / CFBP 7177 / CIP 109463 / NCPPB 4357 / Et1/99)</name>
    <dbReference type="NCBI Taxonomy" id="465817"/>
    <lineage>
        <taxon>Bacteria</taxon>
        <taxon>Pseudomonadati</taxon>
        <taxon>Pseudomonadota</taxon>
        <taxon>Gammaproteobacteria</taxon>
        <taxon>Enterobacterales</taxon>
        <taxon>Erwiniaceae</taxon>
        <taxon>Erwinia</taxon>
    </lineage>
</organism>
<gene>
    <name evidence="1" type="ordered locus">ETA_20120</name>
</gene>
<dbReference type="EMBL" id="CU468135">
    <property type="protein sequence ID" value="CAO97058.1"/>
    <property type="molecule type" value="Genomic_DNA"/>
</dbReference>
<reference evidence="1 2" key="1">
    <citation type="journal article" date="2008" name="Environ. Microbiol.">
        <title>The genome of Erwinia tasmaniensis strain Et1/99, a non-pathogenic bacterium in the genus Erwinia.</title>
        <authorList>
            <person name="Kube M."/>
            <person name="Migdoll A.M."/>
            <person name="Mueller I."/>
            <person name="Kuhl H."/>
            <person name="Beck A."/>
            <person name="Reinhardt R."/>
            <person name="Geider K."/>
        </authorList>
    </citation>
    <scope>NUCLEOTIDE SEQUENCE [LARGE SCALE GENOMIC DNA]</scope>
    <source>
        <strain evidence="2">DSM 17950 / CFBP 7177 / CIP 109463 / NCPPB 4357 / Et1/99</strain>
    </source>
</reference>
<dbReference type="RefSeq" id="WP_012441736.1">
    <property type="nucleotide sequence ID" value="NC_010694.1"/>
</dbReference>
<dbReference type="KEGG" id="eta:ETA_20120"/>
<dbReference type="Proteomes" id="UP000001726">
    <property type="component" value="Chromosome"/>
</dbReference>
<dbReference type="PROSITE" id="PS51257">
    <property type="entry name" value="PROKAR_LIPOPROTEIN"/>
    <property type="match status" value="1"/>
</dbReference>
<dbReference type="STRING" id="465817.ETA_20120"/>
<accession>B2VDM9</accession>
<evidence type="ECO:0000313" key="1">
    <source>
        <dbReference type="EMBL" id="CAO97058.1"/>
    </source>
</evidence>
<dbReference type="eggNOG" id="COG5633">
    <property type="taxonomic scope" value="Bacteria"/>
</dbReference>
<dbReference type="OrthoDB" id="5616034at2"/>
<sequence>MRAGIIAITLLAALSGCSSDPTTINTSQSLIMESAVLSAGITTAAPTIDESQGQQRASTVLFNQQEKPVQVSYRFYWYDDKGLEILPFERPNTLVVPAQGKAEISSQTGNLTASKVRLYLYLQGVVK</sequence>